<evidence type="ECO:0000313" key="1">
    <source>
        <dbReference type="EMBL" id="AMK15575.1"/>
    </source>
</evidence>
<reference evidence="1 3" key="1">
    <citation type="journal article" date="2016" name="Genome Announc.">
        <title>Draft Genome Sequence of the Rumen Methanogen Methanobrevibacter olleyae YLM1.</title>
        <authorList>
            <person name="Kelly W.J."/>
            <person name="Li D."/>
            <person name="Lambie S.C."/>
            <person name="Cox F."/>
            <person name="Attwood G.T."/>
            <person name="Altermann E."/>
            <person name="Leahy S.C."/>
        </authorList>
    </citation>
    <scope>NUCLEOTIDE SEQUENCE [LARGE SCALE GENOMIC DNA]</scope>
    <source>
        <strain evidence="1 3">YLM1</strain>
    </source>
</reference>
<keyword evidence="3" id="KW-1185">Reference proteome</keyword>
<evidence type="ECO:0000313" key="4">
    <source>
        <dbReference type="Proteomes" id="UP000183442"/>
    </source>
</evidence>
<gene>
    <name evidence="2" type="ORF">SAMN02910297_01828</name>
    <name evidence="1" type="ORF">YLM1_1018</name>
</gene>
<dbReference type="GeneID" id="28489318"/>
<dbReference type="OrthoDB" id="82128at2157"/>
<dbReference type="RefSeq" id="WP_067146926.1">
    <property type="nucleotide sequence ID" value="NZ_CP014265.1"/>
</dbReference>
<name>A0A126R1T0_METOL</name>
<proteinExistence type="predicted"/>
<accession>A0A126R1T0</accession>
<reference evidence="3" key="2">
    <citation type="submission" date="2016-02" db="EMBL/GenBank/DDBJ databases">
        <title>The draft genome sequence of the rumen methanogen Methanobrevibacter olleyae YLM1.</title>
        <authorList>
            <consortium name="New Zealand Agricultural Greenhouse Gas Research Centre/Pastoral Greenhouse Gas Research Consortium"/>
            <person name="Kelly W.J."/>
            <person name="Li D."/>
            <person name="Lambie S.C."/>
            <person name="Attwood G.T."/>
            <person name="Altermann E."/>
            <person name="Leahy S.C."/>
        </authorList>
    </citation>
    <scope>NUCLEOTIDE SEQUENCE [LARGE SCALE GENOMIC DNA]</scope>
    <source>
        <strain evidence="3">YLM1</strain>
    </source>
</reference>
<dbReference type="Proteomes" id="UP000066376">
    <property type="component" value="Chromosome"/>
</dbReference>
<reference evidence="2" key="4">
    <citation type="submission" date="2016-10" db="EMBL/GenBank/DDBJ databases">
        <authorList>
            <person name="de Groot N.N."/>
        </authorList>
    </citation>
    <scope>NUCLEOTIDE SEQUENCE [LARGE SCALE GENOMIC DNA]</scope>
    <source>
        <strain evidence="2">DSM 16632</strain>
    </source>
</reference>
<evidence type="ECO:0000313" key="3">
    <source>
        <dbReference type="Proteomes" id="UP000066376"/>
    </source>
</evidence>
<organism evidence="1 3">
    <name type="scientific">Methanobrevibacter olleyae</name>
    <dbReference type="NCBI Taxonomy" id="294671"/>
    <lineage>
        <taxon>Archaea</taxon>
        <taxon>Methanobacteriati</taxon>
        <taxon>Methanobacteriota</taxon>
        <taxon>Methanomada group</taxon>
        <taxon>Methanobacteria</taxon>
        <taxon>Methanobacteriales</taxon>
        <taxon>Methanobacteriaceae</taxon>
        <taxon>Methanobrevibacter</taxon>
    </lineage>
</organism>
<evidence type="ECO:0000313" key="2">
    <source>
        <dbReference type="EMBL" id="SFL81959.1"/>
    </source>
</evidence>
<reference evidence="4" key="3">
    <citation type="submission" date="2016-10" db="EMBL/GenBank/DDBJ databases">
        <authorList>
            <person name="Varghese N."/>
        </authorList>
    </citation>
    <scope>NUCLEOTIDE SEQUENCE [LARGE SCALE GENOMIC DNA]</scope>
    <source>
        <strain evidence="4">DSM 16632</strain>
    </source>
</reference>
<dbReference type="EMBL" id="CP014265">
    <property type="protein sequence ID" value="AMK15575.1"/>
    <property type="molecule type" value="Genomic_DNA"/>
</dbReference>
<dbReference type="PATRIC" id="fig|294671.3.peg.1067"/>
<dbReference type="EMBL" id="FOTL01000045">
    <property type="protein sequence ID" value="SFL81959.1"/>
    <property type="molecule type" value="Genomic_DNA"/>
</dbReference>
<dbReference type="KEGG" id="mol:YLM1_1018"/>
<protein>
    <submittedName>
        <fullName evidence="1">Uncharacterized protein</fullName>
    </submittedName>
</protein>
<dbReference type="AlphaFoldDB" id="A0A126R1T0"/>
<sequence length="154" mass="17730">MLIKIFGNSPQIKVINYLLMNPFGELTKQEIAVGSEISRITLNKFIEDLIGNEILVKEANSKYKVNLKSPIIQKLNLLLDELSKIEIEKQMKNIDESYDELSDEELDIIFDEDSPNVDLNVLEKEIASKETYLIKVNEKHRNLNKYSIAFAKAK</sequence>
<dbReference type="Proteomes" id="UP000183442">
    <property type="component" value="Unassembled WGS sequence"/>
</dbReference>